<dbReference type="Proteomes" id="UP001347796">
    <property type="component" value="Unassembled WGS sequence"/>
</dbReference>
<evidence type="ECO:0000259" key="3">
    <source>
        <dbReference type="Pfam" id="PF21007"/>
    </source>
</evidence>
<gene>
    <name evidence="4" type="ORF">SNE40_005467</name>
</gene>
<comment type="caution">
    <text evidence="4">The sequence shown here is derived from an EMBL/GenBank/DDBJ whole genome shotgun (WGS) entry which is preliminary data.</text>
</comment>
<proteinExistence type="predicted"/>
<dbReference type="GO" id="GO:0060271">
    <property type="term" value="P:cilium assembly"/>
    <property type="evidence" value="ECO:0007669"/>
    <property type="project" value="InterPro"/>
</dbReference>
<feature type="compositionally biased region" description="Polar residues" evidence="2">
    <location>
        <begin position="601"/>
        <end position="610"/>
    </location>
</feature>
<feature type="region of interest" description="Disordered" evidence="2">
    <location>
        <begin position="379"/>
        <end position="570"/>
    </location>
</feature>
<dbReference type="GO" id="GO:0005814">
    <property type="term" value="C:centriole"/>
    <property type="evidence" value="ECO:0007669"/>
    <property type="project" value="TreeGrafter"/>
</dbReference>
<dbReference type="GO" id="GO:0097539">
    <property type="term" value="C:ciliary transition fiber"/>
    <property type="evidence" value="ECO:0007669"/>
    <property type="project" value="InterPro"/>
</dbReference>
<dbReference type="Pfam" id="PF21007">
    <property type="entry name" value="FBF1"/>
    <property type="match status" value="1"/>
</dbReference>
<accession>A0AAN8Q4P3</accession>
<feature type="compositionally biased region" description="Basic and acidic residues" evidence="2">
    <location>
        <begin position="584"/>
        <end position="600"/>
    </location>
</feature>
<feature type="compositionally biased region" description="Basic residues" evidence="2">
    <location>
        <begin position="1"/>
        <end position="10"/>
    </location>
</feature>
<feature type="compositionally biased region" description="Acidic residues" evidence="2">
    <location>
        <begin position="209"/>
        <end position="227"/>
    </location>
</feature>
<keyword evidence="1" id="KW-0175">Coiled coil</keyword>
<name>A0AAN8Q4P3_PATCE</name>
<dbReference type="GO" id="GO:0036064">
    <property type="term" value="C:ciliary basal body"/>
    <property type="evidence" value="ECO:0007669"/>
    <property type="project" value="TreeGrafter"/>
</dbReference>
<evidence type="ECO:0000256" key="1">
    <source>
        <dbReference type="SAM" id="Coils"/>
    </source>
</evidence>
<dbReference type="InterPro" id="IPR033561">
    <property type="entry name" value="FBF1"/>
</dbReference>
<evidence type="ECO:0000313" key="4">
    <source>
        <dbReference type="EMBL" id="KAK6187436.1"/>
    </source>
</evidence>
<dbReference type="InterPro" id="IPR049390">
    <property type="entry name" value="FBF1_C"/>
</dbReference>
<dbReference type="PANTHER" id="PTHR33689">
    <property type="entry name" value="FAS-BINDING FACTOR 1"/>
    <property type="match status" value="1"/>
</dbReference>
<reference evidence="4 5" key="1">
    <citation type="submission" date="2024-01" db="EMBL/GenBank/DDBJ databases">
        <title>The genome of the rayed Mediterranean limpet Patella caerulea (Linnaeus, 1758).</title>
        <authorList>
            <person name="Anh-Thu Weber A."/>
            <person name="Halstead-Nussloch G."/>
        </authorList>
    </citation>
    <scope>NUCLEOTIDE SEQUENCE [LARGE SCALE GENOMIC DNA]</scope>
    <source>
        <strain evidence="4">AATW-2023a</strain>
        <tissue evidence="4">Whole specimen</tissue>
    </source>
</reference>
<organism evidence="4 5">
    <name type="scientific">Patella caerulea</name>
    <name type="common">Rayed Mediterranean limpet</name>
    <dbReference type="NCBI Taxonomy" id="87958"/>
    <lineage>
        <taxon>Eukaryota</taxon>
        <taxon>Metazoa</taxon>
        <taxon>Spiralia</taxon>
        <taxon>Lophotrochozoa</taxon>
        <taxon>Mollusca</taxon>
        <taxon>Gastropoda</taxon>
        <taxon>Patellogastropoda</taxon>
        <taxon>Patelloidea</taxon>
        <taxon>Patellidae</taxon>
        <taxon>Patella</taxon>
    </lineage>
</organism>
<protein>
    <recommendedName>
        <fullName evidence="3">Fas-binding factor 1 C-terminal domain-containing protein</fullName>
    </recommendedName>
</protein>
<feature type="compositionally biased region" description="Low complexity" evidence="2">
    <location>
        <begin position="104"/>
        <end position="131"/>
    </location>
</feature>
<evidence type="ECO:0000313" key="5">
    <source>
        <dbReference type="Proteomes" id="UP001347796"/>
    </source>
</evidence>
<feature type="region of interest" description="Disordered" evidence="2">
    <location>
        <begin position="1"/>
        <end position="49"/>
    </location>
</feature>
<feature type="compositionally biased region" description="Basic and acidic residues" evidence="2">
    <location>
        <begin position="462"/>
        <end position="471"/>
    </location>
</feature>
<feature type="compositionally biased region" description="Polar residues" evidence="2">
    <location>
        <begin position="30"/>
        <end position="40"/>
    </location>
</feature>
<keyword evidence="5" id="KW-1185">Reference proteome</keyword>
<feature type="compositionally biased region" description="Basic and acidic residues" evidence="2">
    <location>
        <begin position="293"/>
        <end position="315"/>
    </location>
</feature>
<feature type="compositionally biased region" description="Polar residues" evidence="2">
    <location>
        <begin position="241"/>
        <end position="262"/>
    </location>
</feature>
<feature type="compositionally biased region" description="Basic and acidic residues" evidence="2">
    <location>
        <begin position="506"/>
        <end position="532"/>
    </location>
</feature>
<feature type="coiled-coil region" evidence="1">
    <location>
        <begin position="936"/>
        <end position="1137"/>
    </location>
</feature>
<feature type="domain" description="Fas-binding factor 1 C-terminal" evidence="3">
    <location>
        <begin position="770"/>
        <end position="1315"/>
    </location>
</feature>
<feature type="region of interest" description="Disordered" evidence="2">
    <location>
        <begin position="85"/>
        <end position="349"/>
    </location>
</feature>
<dbReference type="GO" id="GO:0090162">
    <property type="term" value="P:establishment of epithelial cell polarity"/>
    <property type="evidence" value="ECO:0007669"/>
    <property type="project" value="InterPro"/>
</dbReference>
<feature type="compositionally biased region" description="Low complexity" evidence="2">
    <location>
        <begin position="139"/>
        <end position="150"/>
    </location>
</feature>
<dbReference type="EMBL" id="JAZGQO010000004">
    <property type="protein sequence ID" value="KAK6187436.1"/>
    <property type="molecule type" value="Genomic_DNA"/>
</dbReference>
<feature type="compositionally biased region" description="Basic and acidic residues" evidence="2">
    <location>
        <begin position="424"/>
        <end position="443"/>
    </location>
</feature>
<dbReference type="PANTHER" id="PTHR33689:SF1">
    <property type="entry name" value="FAS-BINDING FACTOR 1"/>
    <property type="match status" value="1"/>
</dbReference>
<evidence type="ECO:0000256" key="2">
    <source>
        <dbReference type="SAM" id="MobiDB-lite"/>
    </source>
</evidence>
<feature type="coiled-coil region" evidence="1">
    <location>
        <begin position="803"/>
        <end position="903"/>
    </location>
</feature>
<feature type="region of interest" description="Disordered" evidence="2">
    <location>
        <begin position="584"/>
        <end position="611"/>
    </location>
</feature>
<feature type="compositionally biased region" description="Basic and acidic residues" evidence="2">
    <location>
        <begin position="338"/>
        <end position="347"/>
    </location>
</feature>
<feature type="coiled-coil region" evidence="1">
    <location>
        <begin position="1173"/>
        <end position="1217"/>
    </location>
</feature>
<sequence>MDTGKGKRRGRDTSLDDILGDLLSEDTPATRPTSQGSSRVNGGKASKDDDFYSNLAAMADDNPDSDISEADLNQVAKSIADLDDMDADLFGGPSKKSSVKGRSGKPTTPRRSSTTPRSRSGTPRSGKTGSPRRPPTPGSPTRGGDSSPRRIAPKSPSPPIPQAEYKPGTAPGKMTDMGRESENLKPGQSNKIGERPQTVPKAKPKIDFGEFDEDDPLAGLLSDDESEIQVKKPSLKPALKHQTSSDDVIATQDTSLPGNTDNKPADNKPTTGPDATPSLFDRPPTRSGTDTADTERTTDFKPKPVVKKREERLFSDDEDMLDGLGIDDKPKTPVQTVSKDREEDVRPARNVLDSLLGKDSVNKHLQKTERKEFILDKKFTEKKDNTGDDEDDFIFGDYKPSSVVGSRPTSRRSVRFQDDDIFGTDDKPPSRGRSDSGRPKTPDDMDWLELASGNRTSIDTPKVTEKKEMKFTPKSAPSDWLGLKDSPNDDEDDDIFKSSTPNQSKGRSDNMSKSLNRDIGNDDWLERLKAMNDDGNDGIETDTKKEEITPASKVETTPARKVETTPASAADDYLGLGEEIDLDDILRTKPESPTLPDRKSSTNTNGSVDGSYQRRRILLDDDDDIFPARENNSTNHNQDITSITSPRVPISSKLADLQELDESPYFKKKPQSQASRHVQQQQPIIQTAVFPSRDPEVQSLRKVNTPPSASISGPAVSHHNMSATLPAGYQHNTPQYYTPQVMPQSSSFSSPQHVILPNSLPEAHAMLQKLQIEKQYTESLLDGTKRRYEEEIIAVETSFRNRMRILEESNSKKESRLREENEQLMQQHLMRVRQMEEEKAELANQNYSKLEEMERQRAKDVETIKEQHRISFSVLKREHEEAIERLKEAKNLEINAVANANDTSRSLTAVVEQIQTSAKDIGSLQSQVESIHRSGLDEREISLKAKDEQLKSLQERLSRQEEDNERERKRLEDLIARMETQMREQTRLLDEERWKMKSDASRLEANQRSLEEEKRMWLEQQSRERAALERARENFQEENRTALSQLNTERRNLAEERMKWSVDLKLSREQSHQEAIKMAQAEAEYEVLTKSIAEEKTRSSARKQELKMEEDRIANERARLEREKFSIETEKERLSNMALQMKSKSAEIDSMTEMANRTQSEGDRSLMEAKNIESQQNQRLTKIQQELQQLQSMEDNIAQEKLKISKEREELQNLRNSALCVNCRSPLNEAAPPNGMPMINTSQVMMSSLIPGVHSGRYSSVMSNGLGRGQLSMNAIETITSSIAADRSIRMWKIQALKDKDYLEEESMFLETLKHSPYHGGEKSFH</sequence>